<dbReference type="Pfam" id="PF10508">
    <property type="entry name" value="Proteasom_PSMB"/>
    <property type="match status" value="1"/>
</dbReference>
<dbReference type="GO" id="GO:0043248">
    <property type="term" value="P:proteasome assembly"/>
    <property type="evidence" value="ECO:0007669"/>
    <property type="project" value="InterPro"/>
</dbReference>
<dbReference type="PANTHER" id="PTHR13554:SF10">
    <property type="entry name" value="26S PROTEASOME NON-ATPASE REGULATORY SUBUNIT 5"/>
    <property type="match status" value="1"/>
</dbReference>
<dbReference type="InterPro" id="IPR019538">
    <property type="entry name" value="PSMD5"/>
</dbReference>
<evidence type="ECO:0000313" key="1">
    <source>
        <dbReference type="EMBL" id="WOH00216.1"/>
    </source>
</evidence>
<accession>A0AAF1B1J1</accession>
<name>A0AAF1B1J1_DAUCS</name>
<proteinExistence type="predicted"/>
<dbReference type="PANTHER" id="PTHR13554">
    <property type="entry name" value="26S PROTEASOME NON-ATPASE REGULATORY SUBUNIT 5-RELATED"/>
    <property type="match status" value="1"/>
</dbReference>
<organism evidence="1 2">
    <name type="scientific">Daucus carota subsp. sativus</name>
    <name type="common">Carrot</name>
    <dbReference type="NCBI Taxonomy" id="79200"/>
    <lineage>
        <taxon>Eukaryota</taxon>
        <taxon>Viridiplantae</taxon>
        <taxon>Streptophyta</taxon>
        <taxon>Embryophyta</taxon>
        <taxon>Tracheophyta</taxon>
        <taxon>Spermatophyta</taxon>
        <taxon>Magnoliopsida</taxon>
        <taxon>eudicotyledons</taxon>
        <taxon>Gunneridae</taxon>
        <taxon>Pentapetalae</taxon>
        <taxon>asterids</taxon>
        <taxon>campanulids</taxon>
        <taxon>Apiales</taxon>
        <taxon>Apiaceae</taxon>
        <taxon>Apioideae</taxon>
        <taxon>Scandiceae</taxon>
        <taxon>Daucinae</taxon>
        <taxon>Daucus</taxon>
        <taxon>Daucus sect. Daucus</taxon>
    </lineage>
</organism>
<reference evidence="1" key="1">
    <citation type="journal article" date="2016" name="Nat. Genet.">
        <title>A high-quality carrot genome assembly provides new insights into carotenoid accumulation and asterid genome evolution.</title>
        <authorList>
            <person name="Iorizzo M."/>
            <person name="Ellison S."/>
            <person name="Senalik D."/>
            <person name="Zeng P."/>
            <person name="Satapoomin P."/>
            <person name="Huang J."/>
            <person name="Bowman M."/>
            <person name="Iovene M."/>
            <person name="Sanseverino W."/>
            <person name="Cavagnaro P."/>
            <person name="Yildiz M."/>
            <person name="Macko-Podgorni A."/>
            <person name="Moranska E."/>
            <person name="Grzebelus E."/>
            <person name="Grzebelus D."/>
            <person name="Ashrafi H."/>
            <person name="Zheng Z."/>
            <person name="Cheng S."/>
            <person name="Spooner D."/>
            <person name="Van Deynze A."/>
            <person name="Simon P."/>
        </authorList>
    </citation>
    <scope>NUCLEOTIDE SEQUENCE</scope>
    <source>
        <tissue evidence="1">Leaf</tissue>
    </source>
</reference>
<reference evidence="1" key="2">
    <citation type="submission" date="2022-03" db="EMBL/GenBank/DDBJ databases">
        <title>Draft title - Genomic analysis of global carrot germplasm unveils the trajectory of domestication and the origin of high carotenoid orange carrot.</title>
        <authorList>
            <person name="Iorizzo M."/>
            <person name="Ellison S."/>
            <person name="Senalik D."/>
            <person name="Macko-Podgorni A."/>
            <person name="Grzebelus D."/>
            <person name="Bostan H."/>
            <person name="Rolling W."/>
            <person name="Curaba J."/>
            <person name="Simon P."/>
        </authorList>
    </citation>
    <scope>NUCLEOTIDE SEQUENCE</scope>
    <source>
        <tissue evidence="1">Leaf</tissue>
    </source>
</reference>
<dbReference type="EMBL" id="CP093347">
    <property type="protein sequence ID" value="WOH00216.1"/>
    <property type="molecule type" value="Genomic_DNA"/>
</dbReference>
<dbReference type="AlphaFoldDB" id="A0AAF1B1J1"/>
<dbReference type="KEGG" id="dcr:108223819"/>
<keyword evidence="2" id="KW-1185">Reference proteome</keyword>
<dbReference type="Gene3D" id="1.25.10.10">
    <property type="entry name" value="Leucine-rich Repeat Variant"/>
    <property type="match status" value="1"/>
</dbReference>
<protein>
    <recommendedName>
        <fullName evidence="3">26S proteasome non-ATPase regulatory subunit 5</fullName>
    </recommendedName>
</protein>
<evidence type="ECO:0008006" key="3">
    <source>
        <dbReference type="Google" id="ProtNLM"/>
    </source>
</evidence>
<dbReference type="GO" id="GO:0005829">
    <property type="term" value="C:cytosol"/>
    <property type="evidence" value="ECO:0007669"/>
    <property type="project" value="TreeGrafter"/>
</dbReference>
<dbReference type="Proteomes" id="UP000077755">
    <property type="component" value="Chromosome 5"/>
</dbReference>
<gene>
    <name evidence="1" type="ORF">DCAR_0519574</name>
</gene>
<dbReference type="InterPro" id="IPR011989">
    <property type="entry name" value="ARM-like"/>
</dbReference>
<dbReference type="SUPFAM" id="SSF48371">
    <property type="entry name" value="ARM repeat"/>
    <property type="match status" value="1"/>
</dbReference>
<dbReference type="InterPro" id="IPR016024">
    <property type="entry name" value="ARM-type_fold"/>
</dbReference>
<evidence type="ECO:0000313" key="2">
    <source>
        <dbReference type="Proteomes" id="UP000077755"/>
    </source>
</evidence>
<sequence length="526" mass="56956">MENDNSNIDTAELIAAASDFANYPASHTDTSAKDFLTRFPLLVILRALQTREEVPGLENTLVDCQERLFKTKYGASLIPHSMPFVVVGLGADSQRVRGLACKTVSSLLDNTHDTATAIQLVLEYKVYPLLLTSLIQGDEQVSAASMDAIKSLAITPGGVDIVFPAETNEATDLKCLLSRSSSLGRVRILALIVKLFSISSSVASVVYNSNLLSLLVEEALTGNDMLKTLSVIELLYEAAEVPHGTEFLSKTTILELLSSIISNPMAESILRSRSMMICGRLLSKENIYMFVDESSLKTVTSAIDGRFNVGESLEPDECECALEALGNIGSSIQGAKMLLSSSPPAARHVVDAAFAFHGRGGKQLAGLHALGNIAGEPRPEDDVILDGAAEESLQRLIYATASKTSKLTPSGLLLSVLQQDSEIRLAGYRLIKGLVIRPWCLMEICSRQEMINIITDSYTETTKIGMEARYDCCLAIYKAFTSSSKLIRDPSLAAVAAKLQEVVKNGPYLARKHSEAQPIVVTEDRF</sequence>